<dbReference type="SUPFAM" id="SSF160631">
    <property type="entry name" value="SMI1/KNR4-like"/>
    <property type="match status" value="1"/>
</dbReference>
<proteinExistence type="predicted"/>
<evidence type="ECO:0000313" key="2">
    <source>
        <dbReference type="Proteomes" id="UP001596321"/>
    </source>
</evidence>
<dbReference type="InterPro" id="IPR037883">
    <property type="entry name" value="Knr4/Smi1-like_sf"/>
</dbReference>
<dbReference type="Proteomes" id="UP001596321">
    <property type="component" value="Unassembled WGS sequence"/>
</dbReference>
<name>A0ABW1Y839_STRPL</name>
<sequence length="216" mass="23899">MHSAGGGKPYEGTAPTALTMVMSPQEGADEQVDWDAMRRAWGVDFPSDYIAFMGTYGAGGIDDALSVLAPETNTQPPDGPGFGSMTGETAIMRQIWESEGGPDGVVAGPNHVLAWGVSCGADILGWLTIDENPNKWPVIVWERHGWPHWKVYDCGMTEFLRRLFTKGFDECPLSDASLWGKLTPHFLHWREEQRRWESGIDPHTGEPNPCFGMEFD</sequence>
<organism evidence="1 2">
    <name type="scientific">Streptomyces plicatus</name>
    <dbReference type="NCBI Taxonomy" id="1922"/>
    <lineage>
        <taxon>Bacteria</taxon>
        <taxon>Bacillati</taxon>
        <taxon>Actinomycetota</taxon>
        <taxon>Actinomycetes</taxon>
        <taxon>Kitasatosporales</taxon>
        <taxon>Streptomycetaceae</taxon>
        <taxon>Streptomyces</taxon>
        <taxon>Streptomyces rochei group</taxon>
    </lineage>
</organism>
<gene>
    <name evidence="1" type="ORF">ACFQFF_36315</name>
</gene>
<dbReference type="EMBL" id="JBHSUW010000001">
    <property type="protein sequence ID" value="MFC6506769.1"/>
    <property type="molecule type" value="Genomic_DNA"/>
</dbReference>
<accession>A0ABW1Y839</accession>
<dbReference type="Gene3D" id="3.40.1580.10">
    <property type="entry name" value="SMI1/KNR4-like"/>
    <property type="match status" value="1"/>
</dbReference>
<dbReference type="RefSeq" id="WP_193449395.1">
    <property type="nucleotide sequence ID" value="NZ_BMUJ01000006.1"/>
</dbReference>
<evidence type="ECO:0000313" key="1">
    <source>
        <dbReference type="EMBL" id="MFC6506769.1"/>
    </source>
</evidence>
<evidence type="ECO:0008006" key="3">
    <source>
        <dbReference type="Google" id="ProtNLM"/>
    </source>
</evidence>
<comment type="caution">
    <text evidence="1">The sequence shown here is derived from an EMBL/GenBank/DDBJ whole genome shotgun (WGS) entry which is preliminary data.</text>
</comment>
<reference evidence="2" key="1">
    <citation type="journal article" date="2019" name="Int. J. Syst. Evol. Microbiol.">
        <title>The Global Catalogue of Microorganisms (GCM) 10K type strain sequencing project: providing services to taxonomists for standard genome sequencing and annotation.</title>
        <authorList>
            <consortium name="The Broad Institute Genomics Platform"/>
            <consortium name="The Broad Institute Genome Sequencing Center for Infectious Disease"/>
            <person name="Wu L."/>
            <person name="Ma J."/>
        </authorList>
    </citation>
    <scope>NUCLEOTIDE SEQUENCE [LARGE SCALE GENOMIC DNA]</scope>
    <source>
        <strain evidence="2">JCM 4504</strain>
    </source>
</reference>
<protein>
    <recommendedName>
        <fullName evidence="3">Knr4/Smi1-like domain-containing protein</fullName>
    </recommendedName>
</protein>
<keyword evidence="2" id="KW-1185">Reference proteome</keyword>